<proteinExistence type="predicted"/>
<dbReference type="PANTHER" id="PTHR34989:SF1">
    <property type="entry name" value="PROTEIN HDED"/>
    <property type="match status" value="1"/>
</dbReference>
<keyword evidence="1" id="KW-0812">Transmembrane</keyword>
<feature type="transmembrane region" description="Helical" evidence="1">
    <location>
        <begin position="60"/>
        <end position="78"/>
    </location>
</feature>
<keyword evidence="1" id="KW-0472">Membrane</keyword>
<dbReference type="Proteomes" id="UP000787472">
    <property type="component" value="Unassembled WGS sequence"/>
</dbReference>
<dbReference type="PANTHER" id="PTHR34989">
    <property type="entry name" value="PROTEIN HDED"/>
    <property type="match status" value="1"/>
</dbReference>
<dbReference type="EMBL" id="JAAONZ010000007">
    <property type="protein sequence ID" value="NHO66170.1"/>
    <property type="molecule type" value="Genomic_DNA"/>
</dbReference>
<dbReference type="RefSeq" id="WP_167186486.1">
    <property type="nucleotide sequence ID" value="NZ_JAAONZ010000007.1"/>
</dbReference>
<feature type="transmembrane region" description="Helical" evidence="1">
    <location>
        <begin position="115"/>
        <end position="135"/>
    </location>
</feature>
<sequence>MNYSTRFFWAGVLTIVLGLVVLFNAAVASGAIVVVTGIVLLIGGAAQVVLGFLEEGSGRKWLTLALGFLTVFLGWSFLSNPLAGIVSLTTFLLILMAASGAVQVLFGLRARGTPFFWPLILSGLASILLAIILLSSPSATISLLGFLLGLHMLASGACLTMVGLYMKKLDALKK</sequence>
<dbReference type="InterPro" id="IPR052712">
    <property type="entry name" value="Acid_resist_chaperone_HdeD"/>
</dbReference>
<evidence type="ECO:0000256" key="1">
    <source>
        <dbReference type="SAM" id="Phobius"/>
    </source>
</evidence>
<dbReference type="Pfam" id="PF03729">
    <property type="entry name" value="DUF308"/>
    <property type="match status" value="2"/>
</dbReference>
<feature type="transmembrane region" description="Helical" evidence="1">
    <location>
        <begin position="32"/>
        <end position="53"/>
    </location>
</feature>
<evidence type="ECO:0000313" key="3">
    <source>
        <dbReference type="Proteomes" id="UP000787472"/>
    </source>
</evidence>
<keyword evidence="3" id="KW-1185">Reference proteome</keyword>
<comment type="caution">
    <text evidence="2">The sequence shown here is derived from an EMBL/GenBank/DDBJ whole genome shotgun (WGS) entry which is preliminary data.</text>
</comment>
<accession>A0A9E5MME3</accession>
<dbReference type="InterPro" id="IPR005325">
    <property type="entry name" value="DUF308_memb"/>
</dbReference>
<dbReference type="AlphaFoldDB" id="A0A9E5MME3"/>
<feature type="transmembrane region" description="Helical" evidence="1">
    <location>
        <begin position="84"/>
        <end position="108"/>
    </location>
</feature>
<evidence type="ECO:0008006" key="4">
    <source>
        <dbReference type="Google" id="ProtNLM"/>
    </source>
</evidence>
<organism evidence="2 3">
    <name type="scientific">Pseudomaricurvus hydrocarbonicus</name>
    <dbReference type="NCBI Taxonomy" id="1470433"/>
    <lineage>
        <taxon>Bacteria</taxon>
        <taxon>Pseudomonadati</taxon>
        <taxon>Pseudomonadota</taxon>
        <taxon>Gammaproteobacteria</taxon>
        <taxon>Cellvibrionales</taxon>
        <taxon>Cellvibrionaceae</taxon>
        <taxon>Pseudomaricurvus</taxon>
    </lineage>
</organism>
<reference evidence="2" key="1">
    <citation type="submission" date="2020-03" db="EMBL/GenBank/DDBJ databases">
        <authorList>
            <person name="Guo F."/>
        </authorList>
    </citation>
    <scope>NUCLEOTIDE SEQUENCE</scope>
    <source>
        <strain evidence="2">JCM 30134</strain>
    </source>
</reference>
<keyword evidence="1" id="KW-1133">Transmembrane helix</keyword>
<feature type="transmembrane region" description="Helical" evidence="1">
    <location>
        <begin position="141"/>
        <end position="166"/>
    </location>
</feature>
<protein>
    <recommendedName>
        <fullName evidence="4">HdeD family acid-resistance protein</fullName>
    </recommendedName>
</protein>
<gene>
    <name evidence="2" type="ORF">G8770_11490</name>
</gene>
<name>A0A9E5MME3_9GAMM</name>
<evidence type="ECO:0000313" key="2">
    <source>
        <dbReference type="EMBL" id="NHO66170.1"/>
    </source>
</evidence>
<dbReference type="GO" id="GO:0005886">
    <property type="term" value="C:plasma membrane"/>
    <property type="evidence" value="ECO:0007669"/>
    <property type="project" value="TreeGrafter"/>
</dbReference>
<feature type="transmembrane region" description="Helical" evidence="1">
    <location>
        <begin position="7"/>
        <end position="26"/>
    </location>
</feature>